<name>A0A510KTF8_9FUSO</name>
<dbReference type="STRING" id="1122173.GCA_000482505_00672"/>
<gene>
    <name evidence="1" type="ORF">JMUB3870_1963</name>
    <name evidence="2" type="ORF">JMUB3935_2035</name>
</gene>
<evidence type="ECO:0000313" key="2">
    <source>
        <dbReference type="EMBL" id="BBM53055.1"/>
    </source>
</evidence>
<accession>A0A510KTF8</accession>
<organism evidence="2 3">
    <name type="scientific">Leptotrichia trevisanii</name>
    <dbReference type="NCBI Taxonomy" id="109328"/>
    <lineage>
        <taxon>Bacteria</taxon>
        <taxon>Fusobacteriati</taxon>
        <taxon>Fusobacteriota</taxon>
        <taxon>Fusobacteriia</taxon>
        <taxon>Fusobacteriales</taxon>
        <taxon>Leptotrichiaceae</taxon>
        <taxon>Leptotrichia</taxon>
    </lineage>
</organism>
<proteinExistence type="predicted"/>
<dbReference type="AlphaFoldDB" id="A0A510KTF8"/>
<dbReference type="EMBL" id="AP019840">
    <property type="protein sequence ID" value="BBM53055.1"/>
    <property type="molecule type" value="Genomic_DNA"/>
</dbReference>
<protein>
    <submittedName>
        <fullName evidence="2">Uncharacterized protein</fullName>
    </submittedName>
</protein>
<evidence type="ECO:0000313" key="4">
    <source>
        <dbReference type="Proteomes" id="UP000422644"/>
    </source>
</evidence>
<evidence type="ECO:0000313" key="1">
    <source>
        <dbReference type="EMBL" id="BBM45843.1"/>
    </source>
</evidence>
<dbReference type="RefSeq" id="WP_146997264.1">
    <property type="nucleotide sequence ID" value="NZ_AP019831.1"/>
</dbReference>
<dbReference type="Proteomes" id="UP000321378">
    <property type="component" value="Chromosome"/>
</dbReference>
<dbReference type="Proteomes" id="UP000422644">
    <property type="component" value="Chromosome"/>
</dbReference>
<keyword evidence="4" id="KW-1185">Reference proteome</keyword>
<evidence type="ECO:0000313" key="3">
    <source>
        <dbReference type="Proteomes" id="UP000321378"/>
    </source>
</evidence>
<dbReference type="OrthoDB" id="79738at2"/>
<reference evidence="1 4" key="1">
    <citation type="submission" date="2019-07" db="EMBL/GenBank/DDBJ databases">
        <title>Complete Genome Sequence of Leptotrichia trevisanii Strain JMUB3870.</title>
        <authorList>
            <person name="Watanabe S."/>
            <person name="Cui L."/>
        </authorList>
    </citation>
    <scope>NUCLEOTIDE SEQUENCE [LARGE SCALE GENOMIC DNA]</scope>
    <source>
        <strain evidence="1 4">JMUB3870</strain>
    </source>
</reference>
<dbReference type="EMBL" id="AP019831">
    <property type="protein sequence ID" value="BBM45843.1"/>
    <property type="molecule type" value="Genomic_DNA"/>
</dbReference>
<reference evidence="2 3" key="2">
    <citation type="submission" date="2019-07" db="EMBL/GenBank/DDBJ databases">
        <title>Complete Genome Sequence of Leptotrichia trevisanii Strain JMUB3935.</title>
        <authorList>
            <person name="Watanabe S."/>
            <person name="Cui L."/>
        </authorList>
    </citation>
    <scope>NUCLEOTIDE SEQUENCE [LARGE SCALE GENOMIC DNA]</scope>
    <source>
        <strain evidence="2 3">JMUB3935</strain>
    </source>
</reference>
<sequence>MLKKIILGILIFSSIGVAQTNKEIIDAGNERQKMVFDKNFNSTKDRTAVANSNYTEVMTTLYNENRAYFDKEFARLSGNRRSNFRTMYAYYSDYVVEYRKFLQNAFGAFLADVGDFQSYAYTNNYLLLETFNLNMNTYLEAEKDGKTVDENINAIYDYLYSAGDKIDKEEYKKMPVSRMQAIVNEEYDKLEKLLDIRGNEGKGMKKAATTSKSSLKKIRKSYNNYDKWFDDYVNTSSLSYENKEKLKKIVKFETISNIKFVIQAIEKETDK</sequence>